<accession>A0A9X0BPG5</accession>
<evidence type="ECO:0000313" key="3">
    <source>
        <dbReference type="Proteomes" id="UP001147760"/>
    </source>
</evidence>
<feature type="compositionally biased region" description="Polar residues" evidence="1">
    <location>
        <begin position="116"/>
        <end position="128"/>
    </location>
</feature>
<dbReference type="EMBL" id="JAPWDO010000003">
    <property type="protein sequence ID" value="KAJ5477818.1"/>
    <property type="molecule type" value="Genomic_DNA"/>
</dbReference>
<feature type="compositionally biased region" description="Basic residues" evidence="1">
    <location>
        <begin position="57"/>
        <end position="68"/>
    </location>
</feature>
<reference evidence="2" key="2">
    <citation type="journal article" date="2023" name="IMA Fungus">
        <title>Comparative genomic study of the Penicillium genus elucidates a diverse pangenome and 15 lateral gene transfer events.</title>
        <authorList>
            <person name="Petersen C."/>
            <person name="Sorensen T."/>
            <person name="Nielsen M.R."/>
            <person name="Sondergaard T.E."/>
            <person name="Sorensen J.L."/>
            <person name="Fitzpatrick D.A."/>
            <person name="Frisvad J.C."/>
            <person name="Nielsen K.L."/>
        </authorList>
    </citation>
    <scope>NUCLEOTIDE SEQUENCE</scope>
    <source>
        <strain evidence="2">IBT 17660</strain>
    </source>
</reference>
<feature type="region of interest" description="Disordered" evidence="1">
    <location>
        <begin position="1"/>
        <end position="43"/>
    </location>
</feature>
<feature type="compositionally biased region" description="Basic and acidic residues" evidence="1">
    <location>
        <begin position="1"/>
        <end position="17"/>
    </location>
</feature>
<reference evidence="2" key="1">
    <citation type="submission" date="2022-12" db="EMBL/GenBank/DDBJ databases">
        <authorList>
            <person name="Petersen C."/>
        </authorList>
    </citation>
    <scope>NUCLEOTIDE SEQUENCE</scope>
    <source>
        <strain evidence="2">IBT 17660</strain>
    </source>
</reference>
<protein>
    <submittedName>
        <fullName evidence="2">Uncharacterized protein</fullName>
    </submittedName>
</protein>
<comment type="caution">
    <text evidence="2">The sequence shown here is derived from an EMBL/GenBank/DDBJ whole genome shotgun (WGS) entry which is preliminary data.</text>
</comment>
<sequence>MTDNIIEKGKAPDKAAEDTVMTTKPMTTEEGAREPPKRWKKSQAYFERSRALAREKYRKRPARRRLRKVGIEVPPHERDPALPLQPKRNKRHRTKKRTRKEEKAVLAAVRPKQEPSADTSVHPATTTHPGHLEVNTLSSDDEQMGGEHVETGFRPVSLTLPFRGKPST</sequence>
<organism evidence="2 3">
    <name type="scientific">Penicillium desertorum</name>
    <dbReference type="NCBI Taxonomy" id="1303715"/>
    <lineage>
        <taxon>Eukaryota</taxon>
        <taxon>Fungi</taxon>
        <taxon>Dikarya</taxon>
        <taxon>Ascomycota</taxon>
        <taxon>Pezizomycotina</taxon>
        <taxon>Eurotiomycetes</taxon>
        <taxon>Eurotiomycetidae</taxon>
        <taxon>Eurotiales</taxon>
        <taxon>Aspergillaceae</taxon>
        <taxon>Penicillium</taxon>
    </lineage>
</organism>
<dbReference type="AlphaFoldDB" id="A0A9X0BPG5"/>
<name>A0A9X0BPG5_9EURO</name>
<dbReference type="OrthoDB" id="10481609at2759"/>
<evidence type="ECO:0000313" key="2">
    <source>
        <dbReference type="EMBL" id="KAJ5477818.1"/>
    </source>
</evidence>
<feature type="region of interest" description="Disordered" evidence="1">
    <location>
        <begin position="57"/>
        <end position="168"/>
    </location>
</feature>
<gene>
    <name evidence="2" type="ORF">N7530_003327</name>
</gene>
<feature type="compositionally biased region" description="Basic residues" evidence="1">
    <location>
        <begin position="87"/>
        <end position="98"/>
    </location>
</feature>
<proteinExistence type="predicted"/>
<keyword evidence="3" id="KW-1185">Reference proteome</keyword>
<evidence type="ECO:0000256" key="1">
    <source>
        <dbReference type="SAM" id="MobiDB-lite"/>
    </source>
</evidence>
<dbReference type="Proteomes" id="UP001147760">
    <property type="component" value="Unassembled WGS sequence"/>
</dbReference>